<organism evidence="1 2">
    <name type="scientific">Collinsella acetigenes</name>
    <dbReference type="NCBI Taxonomy" id="2713419"/>
    <lineage>
        <taxon>Bacteria</taxon>
        <taxon>Bacillati</taxon>
        <taxon>Actinomycetota</taxon>
        <taxon>Coriobacteriia</taxon>
        <taxon>Coriobacteriales</taxon>
        <taxon>Coriobacteriaceae</taxon>
        <taxon>Collinsella</taxon>
    </lineage>
</organism>
<comment type="caution">
    <text evidence="1">The sequence shown here is derived from an EMBL/GenBank/DDBJ whole genome shotgun (WGS) entry which is preliminary data.</text>
</comment>
<keyword evidence="2" id="KW-1185">Reference proteome</keyword>
<gene>
    <name evidence="1" type="ORF">HF320_01460</name>
</gene>
<evidence type="ECO:0000313" key="1">
    <source>
        <dbReference type="EMBL" id="NMF55003.1"/>
    </source>
</evidence>
<sequence>MATYELCGSFSVFQPTVQTESLLKEAADQGFIPENAGWKRVVDTKDAQTSLWKRDPVTSPESLRSFLDQTKGLRGSKNLAWAIDRVTGTCASPFEVQASILLGLSRRLGGEGLPIQNNHRIRLNKQARALYGHDHCFADIYIEASRSHPALDIECQGRSIHDSEAAGISDADRAAALERMGIQVIQLSYKQFSNERSYQAVKELIALKLGVPVKPKTPGEQAAEKALRHKLFIDWNTLGTRTR</sequence>
<name>A0A7X9UAW2_9ACTN</name>
<dbReference type="Gene3D" id="3.40.960.10">
    <property type="entry name" value="VSR Endonuclease"/>
    <property type="match status" value="1"/>
</dbReference>
<dbReference type="RefSeq" id="WP_169276746.1">
    <property type="nucleotide sequence ID" value="NZ_JABBCP010000001.1"/>
</dbReference>
<accession>A0A7X9UAW2</accession>
<proteinExistence type="predicted"/>
<protein>
    <recommendedName>
        <fullName evidence="3">DUF559 domain-containing protein</fullName>
    </recommendedName>
</protein>
<dbReference type="AlphaFoldDB" id="A0A7X9UAW2"/>
<dbReference type="Proteomes" id="UP000546970">
    <property type="component" value="Unassembled WGS sequence"/>
</dbReference>
<evidence type="ECO:0008006" key="3">
    <source>
        <dbReference type="Google" id="ProtNLM"/>
    </source>
</evidence>
<dbReference type="EMBL" id="JABBCP010000001">
    <property type="protein sequence ID" value="NMF55003.1"/>
    <property type="molecule type" value="Genomic_DNA"/>
</dbReference>
<reference evidence="1 2" key="1">
    <citation type="submission" date="2020-04" db="EMBL/GenBank/DDBJ databases">
        <title>Collinsella sp. KGMB02528 nov., an anaerobic actinobacterium isolated from human feces.</title>
        <authorList>
            <person name="Han K.-I."/>
            <person name="Eom M.K."/>
            <person name="Kim J.-S."/>
            <person name="Lee K.C."/>
            <person name="Suh M.K."/>
            <person name="Park S.-H."/>
            <person name="Lee J.H."/>
            <person name="Kang S.W."/>
            <person name="Park J.-E."/>
            <person name="Oh B.S."/>
            <person name="Yu S.Y."/>
            <person name="Choi S.-H."/>
            <person name="Lee D.H."/>
            <person name="Yoon H."/>
            <person name="Kim B.-Y."/>
            <person name="Lee J.H."/>
            <person name="Lee J.-S."/>
        </authorList>
    </citation>
    <scope>NUCLEOTIDE SEQUENCE [LARGE SCALE GENOMIC DNA]</scope>
    <source>
        <strain evidence="1 2">KGMB02528</strain>
    </source>
</reference>
<evidence type="ECO:0000313" key="2">
    <source>
        <dbReference type="Proteomes" id="UP000546970"/>
    </source>
</evidence>